<keyword evidence="2" id="KW-1185">Reference proteome</keyword>
<evidence type="ECO:0000313" key="2">
    <source>
        <dbReference type="Proteomes" id="UP000696280"/>
    </source>
</evidence>
<name>A0A9N9LBF8_9HELO</name>
<dbReference type="OrthoDB" id="10286444at2759"/>
<dbReference type="AlphaFoldDB" id="A0A9N9LBF8"/>
<dbReference type="Proteomes" id="UP000696280">
    <property type="component" value="Unassembled WGS sequence"/>
</dbReference>
<protein>
    <submittedName>
        <fullName evidence="1">Uncharacterized protein</fullName>
    </submittedName>
</protein>
<accession>A0A9N9LBF8</accession>
<evidence type="ECO:0000313" key="1">
    <source>
        <dbReference type="EMBL" id="CAG8961052.1"/>
    </source>
</evidence>
<dbReference type="EMBL" id="CAJVRL010000103">
    <property type="protein sequence ID" value="CAG8961052.1"/>
    <property type="molecule type" value="Genomic_DNA"/>
</dbReference>
<gene>
    <name evidence="1" type="ORF">HYFRA_00002593</name>
</gene>
<comment type="caution">
    <text evidence="1">The sequence shown here is derived from an EMBL/GenBank/DDBJ whole genome shotgun (WGS) entry which is preliminary data.</text>
</comment>
<reference evidence="1" key="1">
    <citation type="submission" date="2021-07" db="EMBL/GenBank/DDBJ databases">
        <authorList>
            <person name="Durling M."/>
        </authorList>
    </citation>
    <scope>NUCLEOTIDE SEQUENCE</scope>
</reference>
<organism evidence="1 2">
    <name type="scientific">Hymenoscyphus fraxineus</name>
    <dbReference type="NCBI Taxonomy" id="746836"/>
    <lineage>
        <taxon>Eukaryota</taxon>
        <taxon>Fungi</taxon>
        <taxon>Dikarya</taxon>
        <taxon>Ascomycota</taxon>
        <taxon>Pezizomycotina</taxon>
        <taxon>Leotiomycetes</taxon>
        <taxon>Helotiales</taxon>
        <taxon>Helotiaceae</taxon>
        <taxon>Hymenoscyphus</taxon>
    </lineage>
</organism>
<sequence length="177" mass="20534">MASFTNEGTPSHPNIRRMDSSSLEVILDFTKNSPFSLRRVENNGDWRYDITLLDILKHHNTEEIDNVRLIVKFLPSHVEKNSKDILNDQAQIIRHTIKELNKFDHLGSFEGMFEMPGKMLAWNQLRNAAYLYQINPEVAWSFEYKVGISEWQKLAIGAALDNQLENYSKALKKRGNL</sequence>
<proteinExistence type="predicted"/>